<keyword evidence="2" id="KW-0413">Isomerase</keyword>
<name>A0ABU3L733_9FLAO</name>
<gene>
    <name evidence="2" type="ORF">RQM65_10170</name>
</gene>
<sequence>MSNTTKNTETTSSRRNWLKNVGMLGAASMAPSLVMAGSNHEKKHSSLYNNQPIRLIVSTYSYWHFEPEKYPIEKVIENAAKIGFDGVEILHRQMENESVEYMNKLKRMAFERGLALPFLSIHQNFVEPDAAKRKEHIEHTLRCIKLAVQMGIPAIRMNTGSWKGKRPADYYEHGRKEPTEGYTDQDAIKWVIESMKECLEEAEKAGVILCLENHWGLSSNIDYLEEIHNALSSSPAMGLNLDTGNFVGEPYDDFERLIGHADIIQAKTYYGGGKYYDKDMDYDRFAKIMRDANFTGYVSLEMEGDEDPETAVPKSYKLLREAFAV</sequence>
<evidence type="ECO:0000313" key="3">
    <source>
        <dbReference type="Proteomes" id="UP001250656"/>
    </source>
</evidence>
<reference evidence="2 3" key="1">
    <citation type="submission" date="2023-09" db="EMBL/GenBank/DDBJ databases">
        <title>Novel taxa isolated from Blanes Bay.</title>
        <authorList>
            <person name="Rey-Velasco X."/>
            <person name="Lucena T."/>
        </authorList>
    </citation>
    <scope>NUCLEOTIDE SEQUENCE [LARGE SCALE GENOMIC DNA]</scope>
    <source>
        <strain evidence="2 3">S334</strain>
    </source>
</reference>
<organism evidence="2 3">
    <name type="scientific">Pricia mediterranea</name>
    <dbReference type="NCBI Taxonomy" id="3076079"/>
    <lineage>
        <taxon>Bacteria</taxon>
        <taxon>Pseudomonadati</taxon>
        <taxon>Bacteroidota</taxon>
        <taxon>Flavobacteriia</taxon>
        <taxon>Flavobacteriales</taxon>
        <taxon>Flavobacteriaceae</taxon>
        <taxon>Pricia</taxon>
    </lineage>
</organism>
<dbReference type="PROSITE" id="PS51318">
    <property type="entry name" value="TAT"/>
    <property type="match status" value="1"/>
</dbReference>
<accession>A0ABU3L733</accession>
<dbReference type="PROSITE" id="PS50007">
    <property type="entry name" value="PIPLC_X_DOMAIN"/>
    <property type="match status" value="1"/>
</dbReference>
<protein>
    <submittedName>
        <fullName evidence="2">Sugar phosphate isomerase/epimerase family protein</fullName>
    </submittedName>
</protein>
<dbReference type="Gene3D" id="3.20.20.150">
    <property type="entry name" value="Divalent-metal-dependent TIM barrel enzymes"/>
    <property type="match status" value="1"/>
</dbReference>
<evidence type="ECO:0000313" key="2">
    <source>
        <dbReference type="EMBL" id="MDT7829028.1"/>
    </source>
</evidence>
<dbReference type="EMBL" id="JAVTTP010000001">
    <property type="protein sequence ID" value="MDT7829028.1"/>
    <property type="molecule type" value="Genomic_DNA"/>
</dbReference>
<dbReference type="PANTHER" id="PTHR12110">
    <property type="entry name" value="HYDROXYPYRUVATE ISOMERASE"/>
    <property type="match status" value="1"/>
</dbReference>
<dbReference type="Proteomes" id="UP001250656">
    <property type="component" value="Unassembled WGS sequence"/>
</dbReference>
<evidence type="ECO:0000259" key="1">
    <source>
        <dbReference type="Pfam" id="PF01261"/>
    </source>
</evidence>
<dbReference type="InterPro" id="IPR036237">
    <property type="entry name" value="Xyl_isomerase-like_sf"/>
</dbReference>
<dbReference type="GO" id="GO:0016853">
    <property type="term" value="F:isomerase activity"/>
    <property type="evidence" value="ECO:0007669"/>
    <property type="project" value="UniProtKB-KW"/>
</dbReference>
<dbReference type="InterPro" id="IPR050312">
    <property type="entry name" value="IolE/XylAMocC-like"/>
</dbReference>
<keyword evidence="3" id="KW-1185">Reference proteome</keyword>
<dbReference type="Pfam" id="PF01261">
    <property type="entry name" value="AP_endonuc_2"/>
    <property type="match status" value="1"/>
</dbReference>
<feature type="domain" description="Xylose isomerase-like TIM barrel" evidence="1">
    <location>
        <begin position="76"/>
        <end position="321"/>
    </location>
</feature>
<proteinExistence type="predicted"/>
<dbReference type="RefSeq" id="WP_314014704.1">
    <property type="nucleotide sequence ID" value="NZ_JAVTTP010000001.1"/>
</dbReference>
<dbReference type="SUPFAM" id="SSF51658">
    <property type="entry name" value="Xylose isomerase-like"/>
    <property type="match status" value="1"/>
</dbReference>
<dbReference type="InterPro" id="IPR006311">
    <property type="entry name" value="TAT_signal"/>
</dbReference>
<dbReference type="PANTHER" id="PTHR12110:SF53">
    <property type="entry name" value="BLR5974 PROTEIN"/>
    <property type="match status" value="1"/>
</dbReference>
<dbReference type="InterPro" id="IPR013022">
    <property type="entry name" value="Xyl_isomerase-like_TIM-brl"/>
</dbReference>
<comment type="caution">
    <text evidence="2">The sequence shown here is derived from an EMBL/GenBank/DDBJ whole genome shotgun (WGS) entry which is preliminary data.</text>
</comment>